<dbReference type="Proteomes" id="UP000251714">
    <property type="component" value="Unassembled WGS sequence"/>
</dbReference>
<evidence type="ECO:0000256" key="1">
    <source>
        <dbReference type="SAM" id="MobiDB-lite"/>
    </source>
</evidence>
<feature type="region of interest" description="Disordered" evidence="1">
    <location>
        <begin position="1"/>
        <end position="55"/>
    </location>
</feature>
<comment type="caution">
    <text evidence="2">The sequence shown here is derived from an EMBL/GenBank/DDBJ whole genome shotgun (WGS) entry which is preliminary data.</text>
</comment>
<dbReference type="EMBL" id="PKMI01000001">
    <property type="protein sequence ID" value="RBA22003.1"/>
    <property type="molecule type" value="Genomic_DNA"/>
</dbReference>
<dbReference type="AlphaFoldDB" id="A0A365NML6"/>
<sequence length="150" mass="15852">MAGRKNSNNSGKKAAKPKTTPVAGKVKAQGRRHDHQRPVPDIAQQGAEEAFSASSEDFLQENLSAAAKGGAAAEGVAPTSESIKIPSFLATEMSRVGIEISSQAEVDLLDETAKFMASYAKAVSPTLVQYSEPVPSPDYLLPSITHWKNG</sequence>
<proteinExistence type="predicted"/>
<reference evidence="2 3" key="1">
    <citation type="submission" date="2017-12" db="EMBL/GenBank/DDBJ databases">
        <title>Genome sequence of the mycotoxigenic crop pathogen Fusarium proliferatum, strain ITEM 2341 from Date Palm.</title>
        <authorList>
            <person name="Almiman B.F."/>
            <person name="Shittu T.A."/>
            <person name="Muthumeenakshi S."/>
            <person name="Baroncelli R."/>
            <person name="Sreenivasaprasada S."/>
        </authorList>
    </citation>
    <scope>NUCLEOTIDE SEQUENCE [LARGE SCALE GENOMIC DNA]</scope>
    <source>
        <strain evidence="2 3">ITEM 2341</strain>
    </source>
</reference>
<accession>A0A365NML6</accession>
<gene>
    <name evidence="2" type="ORF">FPRO05_00350</name>
</gene>
<evidence type="ECO:0000313" key="2">
    <source>
        <dbReference type="EMBL" id="RBA22003.1"/>
    </source>
</evidence>
<evidence type="ECO:0000313" key="3">
    <source>
        <dbReference type="Proteomes" id="UP000251714"/>
    </source>
</evidence>
<feature type="compositionally biased region" description="Low complexity" evidence="1">
    <location>
        <begin position="1"/>
        <end position="25"/>
    </location>
</feature>
<organism evidence="2 3">
    <name type="scientific">Gibberella intermedia</name>
    <name type="common">Bulb rot disease fungus</name>
    <name type="synonym">Fusarium proliferatum</name>
    <dbReference type="NCBI Taxonomy" id="948311"/>
    <lineage>
        <taxon>Eukaryota</taxon>
        <taxon>Fungi</taxon>
        <taxon>Dikarya</taxon>
        <taxon>Ascomycota</taxon>
        <taxon>Pezizomycotina</taxon>
        <taxon>Sordariomycetes</taxon>
        <taxon>Hypocreomycetidae</taxon>
        <taxon>Hypocreales</taxon>
        <taxon>Nectriaceae</taxon>
        <taxon>Fusarium</taxon>
        <taxon>Fusarium fujikuroi species complex</taxon>
    </lineage>
</organism>
<protein>
    <submittedName>
        <fullName evidence="2">Uncharacterized protein</fullName>
    </submittedName>
</protein>
<name>A0A365NML6_GIBIN</name>